<protein>
    <submittedName>
        <fullName evidence="3">CBS domain-containing protein</fullName>
    </submittedName>
</protein>
<proteinExistence type="predicted"/>
<reference evidence="3 4" key="1">
    <citation type="journal article" date="2024" name="Int. J. Mol. Sci.">
        <title>Exploration of Alicyclobacillus spp. Genome in Search of Antibiotic Resistance.</title>
        <authorList>
            <person name="Bucka-Kolendo J."/>
            <person name="Kiousi D.E."/>
            <person name="Dekowska A."/>
            <person name="Mikolajczuk-Szczyrba A."/>
            <person name="Karadedos D.M."/>
            <person name="Michael P."/>
            <person name="Galanis A."/>
            <person name="Sokolowska B."/>
        </authorList>
    </citation>
    <scope>NUCLEOTIDE SEQUENCE [LARGE SCALE GENOMIC DNA]</scope>
    <source>
        <strain evidence="3 4">KKP 3000</strain>
    </source>
</reference>
<dbReference type="EMBL" id="JBDXSU010000012">
    <property type="protein sequence ID" value="MFB5191543.1"/>
    <property type="molecule type" value="Genomic_DNA"/>
</dbReference>
<dbReference type="SUPFAM" id="SSF54631">
    <property type="entry name" value="CBS-domain pair"/>
    <property type="match status" value="1"/>
</dbReference>
<dbReference type="CDD" id="cd02205">
    <property type="entry name" value="CBS_pair_SF"/>
    <property type="match status" value="1"/>
</dbReference>
<feature type="domain" description="CBS" evidence="2">
    <location>
        <begin position="7"/>
        <end position="65"/>
    </location>
</feature>
<sequence length="207" mass="23069">MFIRNCLTPLGELTSIHPNETIASALKKMSKHLSLPCVGDADRFVGIVSKRSIFEAFEAVSENTSFLEFAQQSIAPCVIHDVPRLTFEDHFEDTIEIIIRIPFVPIVQDGKFLGIVKRSDVQSALAVAFATNMEADRLLLGVPEVEGAFERMFNTTHRLGLSVVTCVPFDAGENLNRRVLLKVRKSQKLDTLVKDLERAGFLVIQVN</sequence>
<keyword evidence="1" id="KW-0129">CBS domain</keyword>
<dbReference type="Gene3D" id="3.10.580.10">
    <property type="entry name" value="CBS-domain"/>
    <property type="match status" value="1"/>
</dbReference>
<dbReference type="InterPro" id="IPR000644">
    <property type="entry name" value="CBS_dom"/>
</dbReference>
<dbReference type="SMART" id="SM00116">
    <property type="entry name" value="CBS"/>
    <property type="match status" value="2"/>
</dbReference>
<keyword evidence="4" id="KW-1185">Reference proteome</keyword>
<accession>A0ABV5AH11</accession>
<dbReference type="Pfam" id="PF00571">
    <property type="entry name" value="CBS"/>
    <property type="match status" value="2"/>
</dbReference>
<comment type="caution">
    <text evidence="3">The sequence shown here is derived from an EMBL/GenBank/DDBJ whole genome shotgun (WGS) entry which is preliminary data.</text>
</comment>
<name>A0ABV5AH11_9BACL</name>
<organism evidence="3 4">
    <name type="scientific">Alicyclobacillus fastidiosus</name>
    <dbReference type="NCBI Taxonomy" id="392011"/>
    <lineage>
        <taxon>Bacteria</taxon>
        <taxon>Bacillati</taxon>
        <taxon>Bacillota</taxon>
        <taxon>Bacilli</taxon>
        <taxon>Bacillales</taxon>
        <taxon>Alicyclobacillaceae</taxon>
        <taxon>Alicyclobacillus</taxon>
    </lineage>
</organism>
<evidence type="ECO:0000313" key="4">
    <source>
        <dbReference type="Proteomes" id="UP001579974"/>
    </source>
</evidence>
<evidence type="ECO:0000256" key="1">
    <source>
        <dbReference type="PROSITE-ProRule" id="PRU00703"/>
    </source>
</evidence>
<evidence type="ECO:0000259" key="2">
    <source>
        <dbReference type="PROSITE" id="PS51371"/>
    </source>
</evidence>
<dbReference type="RefSeq" id="WP_275473063.1">
    <property type="nucleotide sequence ID" value="NZ_CP162940.1"/>
</dbReference>
<evidence type="ECO:0000313" key="3">
    <source>
        <dbReference type="EMBL" id="MFB5191543.1"/>
    </source>
</evidence>
<dbReference type="InterPro" id="IPR046342">
    <property type="entry name" value="CBS_dom_sf"/>
</dbReference>
<dbReference type="PROSITE" id="PS51371">
    <property type="entry name" value="CBS"/>
    <property type="match status" value="1"/>
</dbReference>
<dbReference type="Proteomes" id="UP001579974">
    <property type="component" value="Unassembled WGS sequence"/>
</dbReference>
<gene>
    <name evidence="3" type="ORF">KKP3000_000317</name>
</gene>